<evidence type="ECO:0000313" key="2">
    <source>
        <dbReference type="Proteomes" id="UP000001861"/>
    </source>
</evidence>
<accession>D6RJT3</accession>
<proteinExistence type="predicted"/>
<comment type="caution">
    <text evidence="1">The sequence shown here is derived from an EMBL/GenBank/DDBJ whole genome shotgun (WGS) entry which is preliminary data.</text>
</comment>
<dbReference type="RefSeq" id="XP_002912134.1">
    <property type="nucleotide sequence ID" value="XM_002912088.1"/>
</dbReference>
<reference evidence="1 2" key="1">
    <citation type="journal article" date="2010" name="Proc. Natl. Acad. Sci. U.S.A.">
        <title>Insights into evolution of multicellular fungi from the assembled chromosomes of the mushroom Coprinopsis cinerea (Coprinus cinereus).</title>
        <authorList>
            <person name="Stajich J.E."/>
            <person name="Wilke S.K."/>
            <person name="Ahren D."/>
            <person name="Au C.H."/>
            <person name="Birren B.W."/>
            <person name="Borodovsky M."/>
            <person name="Burns C."/>
            <person name="Canback B."/>
            <person name="Casselton L.A."/>
            <person name="Cheng C.K."/>
            <person name="Deng J."/>
            <person name="Dietrich F.S."/>
            <person name="Fargo D.C."/>
            <person name="Farman M.L."/>
            <person name="Gathman A.C."/>
            <person name="Goldberg J."/>
            <person name="Guigo R."/>
            <person name="Hoegger P.J."/>
            <person name="Hooker J.B."/>
            <person name="Huggins A."/>
            <person name="James T.Y."/>
            <person name="Kamada T."/>
            <person name="Kilaru S."/>
            <person name="Kodira C."/>
            <person name="Kues U."/>
            <person name="Kupfer D."/>
            <person name="Kwan H.S."/>
            <person name="Lomsadze A."/>
            <person name="Li W."/>
            <person name="Lilly W.W."/>
            <person name="Ma L.J."/>
            <person name="Mackey A.J."/>
            <person name="Manning G."/>
            <person name="Martin F."/>
            <person name="Muraguchi H."/>
            <person name="Natvig D.O."/>
            <person name="Palmerini H."/>
            <person name="Ramesh M.A."/>
            <person name="Rehmeyer C.J."/>
            <person name="Roe B.A."/>
            <person name="Shenoy N."/>
            <person name="Stanke M."/>
            <person name="Ter-Hovhannisyan V."/>
            <person name="Tunlid A."/>
            <person name="Velagapudi R."/>
            <person name="Vision T.J."/>
            <person name="Zeng Q."/>
            <person name="Zolan M.E."/>
            <person name="Pukkila P.J."/>
        </authorList>
    </citation>
    <scope>NUCLEOTIDE SEQUENCE [LARGE SCALE GENOMIC DNA]</scope>
    <source>
        <strain evidence="2">Okayama-7 / 130 / ATCC MYA-4618 / FGSC 9003</strain>
    </source>
</reference>
<sequence>MQISQSPHPVAHGMQKEDVRLWLRGVCHEWSPERCTLGTSKEKQLPSRKEVLRLNHSGGFSSTLYPRDKEQRRVLRIGIAQPASRERVLNSARRSAKTGVARARRIINSEFKLVVDVCQDSEATRGPPGSVVSCSTDFLQVPPIPLDDSPFKRREEPTSSDLLVESVASKVMRRIAGIGITPEMLEDIIKHKKEYLASGMICNKRCCTWGSRRLALHLLSRDIVEPGAVKGLHPDTLLT</sequence>
<dbReference type="KEGG" id="cci:CC1G_13666"/>
<dbReference type="GeneID" id="6013191"/>
<name>D6RJT3_COPC7</name>
<dbReference type="Proteomes" id="UP000001861">
    <property type="component" value="Unassembled WGS sequence"/>
</dbReference>
<keyword evidence="2" id="KW-1185">Reference proteome</keyword>
<dbReference type="HOGENOM" id="CLU_1161060_0_0_1"/>
<dbReference type="AlphaFoldDB" id="D6RJT3"/>
<gene>
    <name evidence="1" type="ORF">CC1G_13666</name>
</gene>
<dbReference type="EMBL" id="AACS02000001">
    <property type="protein sequence ID" value="EFI28640.1"/>
    <property type="molecule type" value="Genomic_DNA"/>
</dbReference>
<organism evidence="1 2">
    <name type="scientific">Coprinopsis cinerea (strain Okayama-7 / 130 / ATCC MYA-4618 / FGSC 9003)</name>
    <name type="common">Inky cap fungus</name>
    <name type="synonym">Hormographiella aspergillata</name>
    <dbReference type="NCBI Taxonomy" id="240176"/>
    <lineage>
        <taxon>Eukaryota</taxon>
        <taxon>Fungi</taxon>
        <taxon>Dikarya</taxon>
        <taxon>Basidiomycota</taxon>
        <taxon>Agaricomycotina</taxon>
        <taxon>Agaricomycetes</taxon>
        <taxon>Agaricomycetidae</taxon>
        <taxon>Agaricales</taxon>
        <taxon>Agaricineae</taxon>
        <taxon>Psathyrellaceae</taxon>
        <taxon>Coprinopsis</taxon>
    </lineage>
</organism>
<protein>
    <submittedName>
        <fullName evidence="1">Uncharacterized protein</fullName>
    </submittedName>
</protein>
<dbReference type="VEuPathDB" id="FungiDB:CC1G_13666"/>
<dbReference type="InParanoid" id="D6RJT3"/>
<evidence type="ECO:0000313" key="1">
    <source>
        <dbReference type="EMBL" id="EFI28640.1"/>
    </source>
</evidence>